<dbReference type="AlphaFoldDB" id="A0AAD1MBQ1"/>
<accession>A0AAD1MBQ1</accession>
<name>A0AAD1MBQ1_9MYCO</name>
<proteinExistence type="predicted"/>
<keyword evidence="2" id="KW-1185">Reference proteome</keyword>
<dbReference type="KEGG" id="maic:MAIC_13320"/>
<dbReference type="Proteomes" id="UP000467327">
    <property type="component" value="Chromosome"/>
</dbReference>
<gene>
    <name evidence="1" type="ORF">MAIC_13320</name>
</gene>
<sequence>MRQHLTLSSRAGDASTTSCSFRSLVGTAARRGDFEQPDLSAAICVYLKNYPGQNAQQFDDVFGDRAEQLCERVLEILTETIKIDLDWTGLTLSNGGKAVQAIMAERHPGLSDEALLHLGNYYTYLVK</sequence>
<evidence type="ECO:0000313" key="2">
    <source>
        <dbReference type="Proteomes" id="UP000467327"/>
    </source>
</evidence>
<reference evidence="1 2" key="1">
    <citation type="journal article" date="2019" name="Emerg. Microbes Infect.">
        <title>Comprehensive subspecies identification of 175 nontuberculous mycobacteria species based on 7547 genomic profiles.</title>
        <authorList>
            <person name="Matsumoto Y."/>
            <person name="Kinjo T."/>
            <person name="Motooka D."/>
            <person name="Nabeya D."/>
            <person name="Jung N."/>
            <person name="Uechi K."/>
            <person name="Horii T."/>
            <person name="Iida T."/>
            <person name="Fujita J."/>
            <person name="Nakamura S."/>
        </authorList>
    </citation>
    <scope>NUCLEOTIDE SEQUENCE [LARGE SCALE GENOMIC DNA]</scope>
    <source>
        <strain evidence="1 2">JCM 6376</strain>
    </source>
</reference>
<evidence type="ECO:0000313" key="1">
    <source>
        <dbReference type="EMBL" id="BBX06529.1"/>
    </source>
</evidence>
<protein>
    <submittedName>
        <fullName evidence="1">Uncharacterized protein</fullName>
    </submittedName>
</protein>
<organism evidence="1 2">
    <name type="scientific">Mycolicibacterium aichiense</name>
    <dbReference type="NCBI Taxonomy" id="1799"/>
    <lineage>
        <taxon>Bacteria</taxon>
        <taxon>Bacillati</taxon>
        <taxon>Actinomycetota</taxon>
        <taxon>Actinomycetes</taxon>
        <taxon>Mycobacteriales</taxon>
        <taxon>Mycobacteriaceae</taxon>
        <taxon>Mycolicibacterium</taxon>
    </lineage>
</organism>
<dbReference type="EMBL" id="AP022561">
    <property type="protein sequence ID" value="BBX06529.1"/>
    <property type="molecule type" value="Genomic_DNA"/>
</dbReference>